<feature type="compositionally biased region" description="Basic and acidic residues" evidence="1">
    <location>
        <begin position="67"/>
        <end position="76"/>
    </location>
</feature>
<organism evidence="2 3">
    <name type="scientific">Araneus ventricosus</name>
    <name type="common">Orbweaver spider</name>
    <name type="synonym">Epeira ventricosa</name>
    <dbReference type="NCBI Taxonomy" id="182803"/>
    <lineage>
        <taxon>Eukaryota</taxon>
        <taxon>Metazoa</taxon>
        <taxon>Ecdysozoa</taxon>
        <taxon>Arthropoda</taxon>
        <taxon>Chelicerata</taxon>
        <taxon>Arachnida</taxon>
        <taxon>Araneae</taxon>
        <taxon>Araneomorphae</taxon>
        <taxon>Entelegynae</taxon>
        <taxon>Araneoidea</taxon>
        <taxon>Araneidae</taxon>
        <taxon>Araneus</taxon>
    </lineage>
</organism>
<proteinExistence type="predicted"/>
<feature type="compositionally biased region" description="Basic and acidic residues" evidence="1">
    <location>
        <begin position="9"/>
        <end position="25"/>
    </location>
</feature>
<name>A0A4Y2J846_ARAVE</name>
<evidence type="ECO:0000313" key="2">
    <source>
        <dbReference type="EMBL" id="GBM85432.1"/>
    </source>
</evidence>
<protein>
    <submittedName>
        <fullName evidence="2">Uncharacterized protein</fullName>
    </submittedName>
</protein>
<keyword evidence="3" id="KW-1185">Reference proteome</keyword>
<accession>A0A4Y2J846</accession>
<dbReference type="Proteomes" id="UP000499080">
    <property type="component" value="Unassembled WGS sequence"/>
</dbReference>
<dbReference type="AlphaFoldDB" id="A0A4Y2J846"/>
<dbReference type="OrthoDB" id="6436490at2759"/>
<feature type="region of interest" description="Disordered" evidence="1">
    <location>
        <begin position="1"/>
        <end position="76"/>
    </location>
</feature>
<evidence type="ECO:0000313" key="3">
    <source>
        <dbReference type="Proteomes" id="UP000499080"/>
    </source>
</evidence>
<evidence type="ECO:0000256" key="1">
    <source>
        <dbReference type="SAM" id="MobiDB-lite"/>
    </source>
</evidence>
<comment type="caution">
    <text evidence="2">The sequence shown here is derived from an EMBL/GenBank/DDBJ whole genome shotgun (WGS) entry which is preliminary data.</text>
</comment>
<sequence length="76" mass="8752">MATSCSPLIREDAHRDQESETESGKKIRRRLPPVPLDQEPVPVRRTKDRTRTLSMGAMPLSSSASDRPWERRIPQR</sequence>
<gene>
    <name evidence="2" type="ORF">AVEN_133962_1</name>
</gene>
<dbReference type="EMBL" id="BGPR01003234">
    <property type="protein sequence ID" value="GBM85432.1"/>
    <property type="molecule type" value="Genomic_DNA"/>
</dbReference>
<reference evidence="2 3" key="1">
    <citation type="journal article" date="2019" name="Sci. Rep.">
        <title>Orb-weaving spider Araneus ventricosus genome elucidates the spidroin gene catalogue.</title>
        <authorList>
            <person name="Kono N."/>
            <person name="Nakamura H."/>
            <person name="Ohtoshi R."/>
            <person name="Moran D.A.P."/>
            <person name="Shinohara A."/>
            <person name="Yoshida Y."/>
            <person name="Fujiwara M."/>
            <person name="Mori M."/>
            <person name="Tomita M."/>
            <person name="Arakawa K."/>
        </authorList>
    </citation>
    <scope>NUCLEOTIDE SEQUENCE [LARGE SCALE GENOMIC DNA]</scope>
</reference>